<comment type="caution">
    <text evidence="1">The sequence shown here is derived from an EMBL/GenBank/DDBJ whole genome shotgun (WGS) entry which is preliminary data.</text>
</comment>
<dbReference type="GO" id="GO:0005576">
    <property type="term" value="C:extracellular region"/>
    <property type="evidence" value="ECO:0007669"/>
    <property type="project" value="InterPro"/>
</dbReference>
<dbReference type="EMBL" id="BFAA01017198">
    <property type="protein sequence ID" value="GCB78987.1"/>
    <property type="molecule type" value="Genomic_DNA"/>
</dbReference>
<sequence length="121" mass="14034">MMILCSTHFSNAQSPDRCQCHQPIKFRKQRQIVNYSITQQTVNCKAPEIRVWLKGEKTPSCLDPNTSLAKRLLSCAQRHRYNPGQTGMCLCKLNGYTNSKCHQRPAKRYKGRHVMLRSLNR</sequence>
<reference evidence="1 2" key="1">
    <citation type="journal article" date="2018" name="Nat. Ecol. Evol.">
        <title>Shark genomes provide insights into elasmobranch evolution and the origin of vertebrates.</title>
        <authorList>
            <person name="Hara Y"/>
            <person name="Yamaguchi K"/>
            <person name="Onimaru K"/>
            <person name="Kadota M"/>
            <person name="Koyanagi M"/>
            <person name="Keeley SD"/>
            <person name="Tatsumi K"/>
            <person name="Tanaka K"/>
            <person name="Motone F"/>
            <person name="Kageyama Y"/>
            <person name="Nozu R"/>
            <person name="Adachi N"/>
            <person name="Nishimura O"/>
            <person name="Nakagawa R"/>
            <person name="Tanegashima C"/>
            <person name="Kiyatake I"/>
            <person name="Matsumoto R"/>
            <person name="Murakumo K"/>
            <person name="Nishida K"/>
            <person name="Terakita A"/>
            <person name="Kuratani S"/>
            <person name="Sato K"/>
            <person name="Hyodo S Kuraku.S."/>
        </authorList>
    </citation>
    <scope>NUCLEOTIDE SEQUENCE [LARGE SCALE GENOMIC DNA]</scope>
</reference>
<evidence type="ECO:0000313" key="2">
    <source>
        <dbReference type="Proteomes" id="UP000288216"/>
    </source>
</evidence>
<proteinExistence type="predicted"/>
<name>A0A401Q0Q8_SCYTO</name>
<dbReference type="InterPro" id="IPR036048">
    <property type="entry name" value="Interleukin_8-like_sf"/>
</dbReference>
<gene>
    <name evidence="1" type="ORF">scyTo_0020736</name>
</gene>
<organism evidence="1 2">
    <name type="scientific">Scyliorhinus torazame</name>
    <name type="common">Cloudy catshark</name>
    <name type="synonym">Catulus torazame</name>
    <dbReference type="NCBI Taxonomy" id="75743"/>
    <lineage>
        <taxon>Eukaryota</taxon>
        <taxon>Metazoa</taxon>
        <taxon>Chordata</taxon>
        <taxon>Craniata</taxon>
        <taxon>Vertebrata</taxon>
        <taxon>Chondrichthyes</taxon>
        <taxon>Elasmobranchii</taxon>
        <taxon>Galeomorphii</taxon>
        <taxon>Galeoidea</taxon>
        <taxon>Carcharhiniformes</taxon>
        <taxon>Scyliorhinidae</taxon>
        <taxon>Scyliorhinus</taxon>
    </lineage>
</organism>
<evidence type="ECO:0000313" key="1">
    <source>
        <dbReference type="EMBL" id="GCB78987.1"/>
    </source>
</evidence>
<dbReference type="Gene3D" id="2.40.50.40">
    <property type="match status" value="1"/>
</dbReference>
<dbReference type="Proteomes" id="UP000288216">
    <property type="component" value="Unassembled WGS sequence"/>
</dbReference>
<keyword evidence="2" id="KW-1185">Reference proteome</keyword>
<accession>A0A401Q0Q8</accession>
<dbReference type="SUPFAM" id="SSF54117">
    <property type="entry name" value="Interleukin 8-like chemokines"/>
    <property type="match status" value="1"/>
</dbReference>
<dbReference type="AlphaFoldDB" id="A0A401Q0Q8"/>
<dbReference type="GO" id="GO:0006955">
    <property type="term" value="P:immune response"/>
    <property type="evidence" value="ECO:0007669"/>
    <property type="project" value="InterPro"/>
</dbReference>
<dbReference type="GO" id="GO:0008009">
    <property type="term" value="F:chemokine activity"/>
    <property type="evidence" value="ECO:0007669"/>
    <property type="project" value="InterPro"/>
</dbReference>
<protein>
    <recommendedName>
        <fullName evidence="3">Chemokine interleukin-8-like domain-containing protein</fullName>
    </recommendedName>
</protein>
<evidence type="ECO:0008006" key="3">
    <source>
        <dbReference type="Google" id="ProtNLM"/>
    </source>
</evidence>